<dbReference type="PROSITE" id="PS51094">
    <property type="entry name" value="PTS_EIIA_TYPE_2"/>
    <property type="match status" value="1"/>
</dbReference>
<name>W8UU02_KLEPN</name>
<dbReference type="PANTHER" id="PTHR47738">
    <property type="entry name" value="PTS SYSTEM FRUCTOSE-LIKE EIIA COMPONENT-RELATED"/>
    <property type="match status" value="1"/>
</dbReference>
<proteinExistence type="predicted"/>
<evidence type="ECO:0000259" key="1">
    <source>
        <dbReference type="PROSITE" id="PS51094"/>
    </source>
</evidence>
<evidence type="ECO:0000313" key="2">
    <source>
        <dbReference type="EMBL" id="AHM77422.1"/>
    </source>
</evidence>
<feature type="domain" description="PTS EIIA type-2" evidence="1">
    <location>
        <begin position="5"/>
        <end position="154"/>
    </location>
</feature>
<dbReference type="AlphaFoldDB" id="W8UU02"/>
<dbReference type="Gene3D" id="3.40.930.10">
    <property type="entry name" value="Mannitol-specific EII, Chain A"/>
    <property type="match status" value="1"/>
</dbReference>
<gene>
    <name evidence="2" type="ORF">KPNJ2_00642</name>
</gene>
<dbReference type="PATRIC" id="fig|1420013.3.peg.612"/>
<evidence type="ECO:0000313" key="3">
    <source>
        <dbReference type="Proteomes" id="UP000019586"/>
    </source>
</evidence>
<dbReference type="Proteomes" id="UP000019586">
    <property type="component" value="Chromosome"/>
</dbReference>
<dbReference type="EMBL" id="CP006918">
    <property type="protein sequence ID" value="AHM77422.1"/>
    <property type="molecule type" value="Genomic_DNA"/>
</dbReference>
<dbReference type="HOGENOM" id="CLU_072531_6_2_6"/>
<sequence>MKLRGYMSQLFVRTGIHFSSSQQALEHIGAEMLARGVVHDSYPAALLEREATFPTGIALEKHAVAIPHCEAIHAKSPAIYLIRPDMPVSFQRADDDGEIDVSLIIALIVENPAAQLKLLRRLFSELQNPHTLEALLAASDDRLPVRFQQLILEPELSAVAS</sequence>
<dbReference type="Pfam" id="PF00359">
    <property type="entry name" value="PTS_EIIA_2"/>
    <property type="match status" value="1"/>
</dbReference>
<organism evidence="2 3">
    <name type="scientific">Klebsiella pneumoniae 30684/NJST258_2</name>
    <dbReference type="NCBI Taxonomy" id="1420013"/>
    <lineage>
        <taxon>Bacteria</taxon>
        <taxon>Pseudomonadati</taxon>
        <taxon>Pseudomonadota</taxon>
        <taxon>Gammaproteobacteria</taxon>
        <taxon>Enterobacterales</taxon>
        <taxon>Enterobacteriaceae</taxon>
        <taxon>Klebsiella/Raoultella group</taxon>
        <taxon>Klebsiella</taxon>
        <taxon>Klebsiella pneumoniae complex</taxon>
    </lineage>
</organism>
<accession>W8UU02</accession>
<dbReference type="GO" id="GO:0016740">
    <property type="term" value="F:transferase activity"/>
    <property type="evidence" value="ECO:0007669"/>
    <property type="project" value="UniProtKB-KW"/>
</dbReference>
<dbReference type="InterPro" id="IPR051541">
    <property type="entry name" value="PTS_SugarTrans_NitroReg"/>
</dbReference>
<keyword evidence="2" id="KW-0808">Transferase</keyword>
<reference evidence="2 3" key="1">
    <citation type="journal article" date="2014" name="Proc. Natl. Acad. Sci. U.S.A.">
        <title>Molecular dissection of the evolution of carbapenem-resistant multilocus sequence type 258 Klebsiella pneumoniae.</title>
        <authorList>
            <person name="Deleo F.R."/>
            <person name="Chen L."/>
            <person name="Porcella S.F."/>
            <person name="Martens C.A."/>
            <person name="Kobayashi S.D."/>
            <person name="Porter A.R."/>
            <person name="Chavda K.D."/>
            <person name="Jacobs M.R."/>
            <person name="Mathema B."/>
            <person name="Olsen R.J."/>
            <person name="Bonomo R.A."/>
            <person name="Musser J.M."/>
            <person name="Kreiswirth B.N."/>
        </authorList>
    </citation>
    <scope>NUCLEOTIDE SEQUENCE [LARGE SCALE GENOMIC DNA]</scope>
    <source>
        <strain evidence="2">30684/NJST258_2</strain>
    </source>
</reference>
<dbReference type="PANTHER" id="PTHR47738:SF4">
    <property type="entry name" value="PTS SYSTEM GALACTITOL-SPECIFIC EIIA COMPONENT"/>
    <property type="match status" value="1"/>
</dbReference>
<protein>
    <submittedName>
        <fullName evidence="2">PTS system, galactitol-specific IIA component</fullName>
        <ecNumber evidence="2">2.7.1.69</ecNumber>
    </submittedName>
</protein>
<dbReference type="EC" id="2.7.1.69" evidence="2"/>
<dbReference type="InterPro" id="IPR016152">
    <property type="entry name" value="PTrfase/Anion_transptr"/>
</dbReference>
<dbReference type="SUPFAM" id="SSF55804">
    <property type="entry name" value="Phoshotransferase/anion transport protein"/>
    <property type="match status" value="1"/>
</dbReference>
<dbReference type="KEGG" id="kps:KPNJ2_00642"/>
<dbReference type="GO" id="GO:0030295">
    <property type="term" value="F:protein kinase activator activity"/>
    <property type="evidence" value="ECO:0007669"/>
    <property type="project" value="TreeGrafter"/>
</dbReference>
<dbReference type="CDD" id="cd00211">
    <property type="entry name" value="PTS_IIA_fru"/>
    <property type="match status" value="1"/>
</dbReference>
<dbReference type="NCBIfam" id="NF007236">
    <property type="entry name" value="PRK09665.1"/>
    <property type="match status" value="1"/>
</dbReference>
<dbReference type="InterPro" id="IPR002178">
    <property type="entry name" value="PTS_EIIA_type-2_dom"/>
</dbReference>